<sequence>MMRIKEAIERRKLIHKMNDEWEDKNIEICKSSCPLASEENSSVSSVESDIAMWQFAQQLEKRMTLLQKRALRITWKRLSGAPRTSGRGTIPIMEKVFDKMCETTELMAIFYKSAFVSCVEERICAKQKVSTNSAPNFRTIRDHAILLADFIDDIISLMFDPNTTSRKSFDLRQIAQAHIHLEPLGFHRRLWILFGESLAEVMFSQDCVRAYPHAASAWSLLSVTVSDYLYAASKKLFKITQMSRSLPSLHVNAHVGLTFGCTTYEYLRVPRRVSVYEMQQHKISTGSSFSDTKIIHRNITEHSETMRFRHSAPDPEFPFSMKKISLGSGTAQFFIPS</sequence>
<dbReference type="Proteomes" id="UP000887581">
    <property type="component" value="Unplaced"/>
</dbReference>
<dbReference type="InterPro" id="IPR009050">
    <property type="entry name" value="Globin-like_sf"/>
</dbReference>
<dbReference type="CDD" id="cd01040">
    <property type="entry name" value="Mb-like"/>
    <property type="match status" value="1"/>
</dbReference>
<dbReference type="GO" id="GO:0019825">
    <property type="term" value="F:oxygen binding"/>
    <property type="evidence" value="ECO:0007669"/>
    <property type="project" value="InterPro"/>
</dbReference>
<dbReference type="InterPro" id="IPR044399">
    <property type="entry name" value="Mb-like_M"/>
</dbReference>
<evidence type="ECO:0000313" key="2">
    <source>
        <dbReference type="WBParaSite" id="sdigi.contig183.g5801.t1"/>
    </source>
</evidence>
<keyword evidence="1" id="KW-1185">Reference proteome</keyword>
<accession>A0A915PPG9</accession>
<evidence type="ECO:0000313" key="1">
    <source>
        <dbReference type="Proteomes" id="UP000887581"/>
    </source>
</evidence>
<dbReference type="Gene3D" id="1.10.490.10">
    <property type="entry name" value="Globins"/>
    <property type="match status" value="1"/>
</dbReference>
<dbReference type="WBParaSite" id="sdigi.contig183.g5801.t1">
    <property type="protein sequence ID" value="sdigi.contig183.g5801.t1"/>
    <property type="gene ID" value="sdigi.contig183.g5801"/>
</dbReference>
<dbReference type="SUPFAM" id="SSF46458">
    <property type="entry name" value="Globin-like"/>
    <property type="match status" value="1"/>
</dbReference>
<dbReference type="AlphaFoldDB" id="A0A915PPG9"/>
<proteinExistence type="predicted"/>
<dbReference type="InterPro" id="IPR012292">
    <property type="entry name" value="Globin/Proto"/>
</dbReference>
<reference evidence="2" key="1">
    <citation type="submission" date="2022-11" db="UniProtKB">
        <authorList>
            <consortium name="WormBaseParasite"/>
        </authorList>
    </citation>
    <scope>IDENTIFICATION</scope>
</reference>
<name>A0A915PPG9_9BILA</name>
<organism evidence="1 2">
    <name type="scientific">Setaria digitata</name>
    <dbReference type="NCBI Taxonomy" id="48799"/>
    <lineage>
        <taxon>Eukaryota</taxon>
        <taxon>Metazoa</taxon>
        <taxon>Ecdysozoa</taxon>
        <taxon>Nematoda</taxon>
        <taxon>Chromadorea</taxon>
        <taxon>Rhabditida</taxon>
        <taxon>Spirurina</taxon>
        <taxon>Spiruromorpha</taxon>
        <taxon>Filarioidea</taxon>
        <taxon>Setariidae</taxon>
        <taxon>Setaria</taxon>
    </lineage>
</organism>
<dbReference type="GO" id="GO:0020037">
    <property type="term" value="F:heme binding"/>
    <property type="evidence" value="ECO:0007669"/>
    <property type="project" value="InterPro"/>
</dbReference>
<protein>
    <submittedName>
        <fullName evidence="2">Globin family profile domain-containing protein</fullName>
    </submittedName>
</protein>